<keyword evidence="1" id="KW-0812">Transmembrane</keyword>
<dbReference type="GeneID" id="5026736"/>
<dbReference type="OrthoDB" id="304997at2759"/>
<feature type="transmembrane region" description="Helical" evidence="1">
    <location>
        <begin position="469"/>
        <end position="492"/>
    </location>
</feature>
<reference evidence="2 3" key="1">
    <citation type="journal article" date="2006" name="Nature">
        <title>Global trends of whole-genome duplications revealed by the ciliate Paramecium tetraurelia.</title>
        <authorList>
            <consortium name="Genoscope"/>
            <person name="Aury J.-M."/>
            <person name="Jaillon O."/>
            <person name="Duret L."/>
            <person name="Noel B."/>
            <person name="Jubin C."/>
            <person name="Porcel B.M."/>
            <person name="Segurens B."/>
            <person name="Daubin V."/>
            <person name="Anthouard V."/>
            <person name="Aiach N."/>
            <person name="Arnaiz O."/>
            <person name="Billaut A."/>
            <person name="Beisson J."/>
            <person name="Blanc I."/>
            <person name="Bouhouche K."/>
            <person name="Camara F."/>
            <person name="Duharcourt S."/>
            <person name="Guigo R."/>
            <person name="Gogendeau D."/>
            <person name="Katinka M."/>
            <person name="Keller A.-M."/>
            <person name="Kissmehl R."/>
            <person name="Klotz C."/>
            <person name="Koll F."/>
            <person name="Le Moue A."/>
            <person name="Lepere C."/>
            <person name="Malinsky S."/>
            <person name="Nowacki M."/>
            <person name="Nowak J.K."/>
            <person name="Plattner H."/>
            <person name="Poulain J."/>
            <person name="Ruiz F."/>
            <person name="Serrano V."/>
            <person name="Zagulski M."/>
            <person name="Dessen P."/>
            <person name="Betermier M."/>
            <person name="Weissenbach J."/>
            <person name="Scarpelli C."/>
            <person name="Schachter V."/>
            <person name="Sperling L."/>
            <person name="Meyer E."/>
            <person name="Cohen J."/>
            <person name="Wincker P."/>
        </authorList>
    </citation>
    <scope>NUCLEOTIDE SEQUENCE [LARGE SCALE GENOMIC DNA]</scope>
    <source>
        <strain evidence="2 3">Stock d4-2</strain>
    </source>
</reference>
<feature type="transmembrane region" description="Helical" evidence="1">
    <location>
        <begin position="404"/>
        <end position="424"/>
    </location>
</feature>
<sequence>MNKVIQCRLGFGNKLLKGINKEIQQLQQQLWENNLNKVFHKSNGVPKNFMDKIKRMKMGKSNKKCSICCNEFQKGIDFLAPLQTYISRKLLQILAIKQPQVSKLQIRYSRTDKEGSIMRQPSQIHGIKNIYLFSQLYNITLSKMSYMEILSMQKSFLDKNGISLDDYRNTFIRKTYTLLLLEYICFCGVSLLGKYIYQYEKQWIFWGLIIICQLCHFYFEYSASLAENQNKKIWNTLASVIYLICGSFAFLFIWTLLGVNFEDQLWRIYLQIGGVILLLNFYSNMTNTHFQGEECWLIVLITPISIEFILNIFVGIYSPLFQTFVTMIITWLSSQMLQITQKYKFQKEFAFDDIQVLCCMLLGVQFQLLVGLTKSIIKNQNGQNDLSIGSYEIKLKYLKQISSFFSIIILILQISLMFGCGYQPQCFSHFLIKPKGEDYSFSALFWVSLAFSLILYPLILIFHRRINYIIKWVLVIIEIFFYSLILIGITSFMVMQQDNTTDDQSQTQLKEYLLCIALSMFTGIGIGFEAYSFIKKENIENKKAFFFMMICPIIIFISQIQFAIMQFQAIVITYLIGISCVFVAYAIVVLLELNWQLHKDSIDINAKEYQLGAMLIYQPIQTIIARICTLFI</sequence>
<proteinExistence type="predicted"/>
<feature type="transmembrane region" description="Helical" evidence="1">
    <location>
        <begin position="444"/>
        <end position="462"/>
    </location>
</feature>
<evidence type="ECO:0000313" key="3">
    <source>
        <dbReference type="Proteomes" id="UP000000600"/>
    </source>
</evidence>
<feature type="transmembrane region" description="Helical" evidence="1">
    <location>
        <begin position="203"/>
        <end position="221"/>
    </location>
</feature>
<feature type="transmembrane region" description="Helical" evidence="1">
    <location>
        <begin position="295"/>
        <end position="314"/>
    </location>
</feature>
<dbReference type="EMBL" id="CT868158">
    <property type="protein sequence ID" value="CAK73555.1"/>
    <property type="molecule type" value="Genomic_DNA"/>
</dbReference>
<dbReference type="RefSeq" id="XP_001440952.1">
    <property type="nucleotide sequence ID" value="XM_001440915.2"/>
</dbReference>
<keyword evidence="1" id="KW-0472">Membrane</keyword>
<feature type="transmembrane region" description="Helical" evidence="1">
    <location>
        <begin position="570"/>
        <end position="591"/>
    </location>
</feature>
<dbReference type="AlphaFoldDB" id="A0CRY8"/>
<keyword evidence="1" id="KW-1133">Transmembrane helix</keyword>
<accession>A0CRY8</accession>
<feature type="transmembrane region" description="Helical" evidence="1">
    <location>
        <begin position="233"/>
        <end position="254"/>
    </location>
</feature>
<evidence type="ECO:0000256" key="1">
    <source>
        <dbReference type="SAM" id="Phobius"/>
    </source>
</evidence>
<feature type="transmembrane region" description="Helical" evidence="1">
    <location>
        <begin position="512"/>
        <end position="533"/>
    </location>
</feature>
<name>A0CRY8_PARTE</name>
<dbReference type="HOGENOM" id="CLU_417680_0_0_1"/>
<dbReference type="Proteomes" id="UP000000600">
    <property type="component" value="Unassembled WGS sequence"/>
</dbReference>
<protein>
    <recommendedName>
        <fullName evidence="4">Transmembrane protein</fullName>
    </recommendedName>
</protein>
<gene>
    <name evidence="2" type="ORF">GSPATT00038905001</name>
</gene>
<feature type="transmembrane region" description="Helical" evidence="1">
    <location>
        <begin position="266"/>
        <end position="283"/>
    </location>
</feature>
<organism evidence="2 3">
    <name type="scientific">Paramecium tetraurelia</name>
    <dbReference type="NCBI Taxonomy" id="5888"/>
    <lineage>
        <taxon>Eukaryota</taxon>
        <taxon>Sar</taxon>
        <taxon>Alveolata</taxon>
        <taxon>Ciliophora</taxon>
        <taxon>Intramacronucleata</taxon>
        <taxon>Oligohymenophorea</taxon>
        <taxon>Peniculida</taxon>
        <taxon>Parameciidae</taxon>
        <taxon>Paramecium</taxon>
    </lineage>
</organism>
<evidence type="ECO:0000313" key="2">
    <source>
        <dbReference type="EMBL" id="CAK73555.1"/>
    </source>
</evidence>
<evidence type="ECO:0008006" key="4">
    <source>
        <dbReference type="Google" id="ProtNLM"/>
    </source>
</evidence>
<dbReference type="InParanoid" id="A0CRY8"/>
<feature type="transmembrane region" description="Helical" evidence="1">
    <location>
        <begin position="176"/>
        <end position="197"/>
    </location>
</feature>
<keyword evidence="3" id="KW-1185">Reference proteome</keyword>
<feature type="transmembrane region" description="Helical" evidence="1">
    <location>
        <begin position="545"/>
        <end position="564"/>
    </location>
</feature>
<dbReference type="KEGG" id="ptm:GSPATT00038905001"/>